<accession>Q8T3H2</accession>
<dbReference type="SMART" id="SM00220">
    <property type="entry name" value="S_TKc"/>
    <property type="match status" value="1"/>
</dbReference>
<dbReference type="SUPFAM" id="SSF56112">
    <property type="entry name" value="Protein kinase-like (PK-like)"/>
    <property type="match status" value="1"/>
</dbReference>
<dbReference type="WormBase" id="VY10G11R.1">
    <property type="protein sequence ID" value="CE40575"/>
    <property type="gene ID" value="WBGene00012159"/>
</dbReference>
<dbReference type="RefSeq" id="NP_741498.2">
    <property type="nucleotide sequence ID" value="NM_171426.2"/>
</dbReference>
<dbReference type="KEGG" id="cel:CELE_VY10G11R.1"/>
<feature type="compositionally biased region" description="Basic residues" evidence="2">
    <location>
        <begin position="1"/>
        <end position="10"/>
    </location>
</feature>
<dbReference type="Gene3D" id="3.30.200.20">
    <property type="entry name" value="Phosphorylase Kinase, domain 1"/>
    <property type="match status" value="1"/>
</dbReference>
<dbReference type="GO" id="GO:0005634">
    <property type="term" value="C:nucleus"/>
    <property type="evidence" value="ECO:0000318"/>
    <property type="project" value="GO_Central"/>
</dbReference>
<dbReference type="GO" id="GO:0072354">
    <property type="term" value="F:histone H3T3 kinase activity"/>
    <property type="evidence" value="ECO:0000318"/>
    <property type="project" value="GO_Central"/>
</dbReference>
<keyword evidence="1" id="KW-0547">Nucleotide-binding</keyword>
<evidence type="ECO:0000313" key="6">
    <source>
        <dbReference type="WormBase" id="VY10G11R.1"/>
    </source>
</evidence>
<dbReference type="SMR" id="Q8T3H2"/>
<evidence type="ECO:0000259" key="3">
    <source>
        <dbReference type="PROSITE" id="PS50011"/>
    </source>
</evidence>
<dbReference type="PROSITE" id="PS00107">
    <property type="entry name" value="PROTEIN_KINASE_ATP"/>
    <property type="match status" value="1"/>
</dbReference>
<dbReference type="eggNOG" id="KOG2464">
    <property type="taxonomic scope" value="Eukaryota"/>
</dbReference>
<dbReference type="EMBL" id="BX284604">
    <property type="protein sequence ID" value="CAD29326.2"/>
    <property type="molecule type" value="Genomic_DNA"/>
</dbReference>
<dbReference type="PROSITE" id="PS50011">
    <property type="entry name" value="PROTEIN_KINASE_DOM"/>
    <property type="match status" value="1"/>
</dbReference>
<proteinExistence type="predicted"/>
<feature type="compositionally biased region" description="Polar residues" evidence="2">
    <location>
        <begin position="11"/>
        <end position="20"/>
    </location>
</feature>
<evidence type="ECO:0000256" key="1">
    <source>
        <dbReference type="PROSITE-ProRule" id="PRU10141"/>
    </source>
</evidence>
<dbReference type="GeneID" id="260258"/>
<dbReference type="InterPro" id="IPR000719">
    <property type="entry name" value="Prot_kinase_dom"/>
</dbReference>
<dbReference type="FunCoup" id="Q8T3H2">
    <property type="interactions" value="117"/>
</dbReference>
<keyword evidence="4" id="KW-0808">Transferase</keyword>
<dbReference type="HOGENOM" id="CLU_877813_0_0_1"/>
<dbReference type="InterPro" id="IPR017441">
    <property type="entry name" value="Protein_kinase_ATP_BS"/>
</dbReference>
<dbReference type="AlphaFoldDB" id="Q8T3H2"/>
<dbReference type="Pfam" id="PF12330">
    <property type="entry name" value="Haspin_kinase"/>
    <property type="match status" value="1"/>
</dbReference>
<dbReference type="OrthoDB" id="6421756at2759"/>
<dbReference type="Bgee" id="WBGene00012159">
    <property type="expression patterns" value="Expressed in multicellular organism and 1 other cell type or tissue"/>
</dbReference>
<dbReference type="InParanoid" id="Q8T3H2"/>
<organism evidence="4 5">
    <name type="scientific">Caenorhabditis elegans</name>
    <dbReference type="NCBI Taxonomy" id="6239"/>
    <lineage>
        <taxon>Eukaryota</taxon>
        <taxon>Metazoa</taxon>
        <taxon>Ecdysozoa</taxon>
        <taxon>Nematoda</taxon>
        <taxon>Chromadorea</taxon>
        <taxon>Rhabditida</taxon>
        <taxon>Rhabditina</taxon>
        <taxon>Rhabditomorpha</taxon>
        <taxon>Rhabditoidea</taxon>
        <taxon>Rhabditidae</taxon>
        <taxon>Peloderinae</taxon>
        <taxon>Caenorhabditis</taxon>
    </lineage>
</organism>
<dbReference type="PANTHER" id="PTHR24419:SF18">
    <property type="entry name" value="SERINE_THREONINE-PROTEIN KINASE HASPIN"/>
    <property type="match status" value="1"/>
</dbReference>
<gene>
    <name evidence="4" type="ORF">CELE_VY10G11R.1</name>
    <name evidence="4 6" type="ORF">VY10G11R.1</name>
</gene>
<keyword evidence="1" id="KW-0067">ATP-binding</keyword>
<feature type="region of interest" description="Disordered" evidence="2">
    <location>
        <begin position="1"/>
        <end position="65"/>
    </location>
</feature>
<dbReference type="FunFam" id="1.10.510.10:FF:001726">
    <property type="entry name" value="Uncharacterized protein"/>
    <property type="match status" value="1"/>
</dbReference>
<dbReference type="PhylomeDB" id="Q8T3H2"/>
<evidence type="ECO:0000313" key="5">
    <source>
        <dbReference type="Proteomes" id="UP000001940"/>
    </source>
</evidence>
<dbReference type="GO" id="GO:0005524">
    <property type="term" value="F:ATP binding"/>
    <property type="evidence" value="ECO:0007669"/>
    <property type="project" value="UniProtKB-UniRule"/>
</dbReference>
<feature type="compositionally biased region" description="Basic residues" evidence="2">
    <location>
        <begin position="45"/>
        <end position="56"/>
    </location>
</feature>
<dbReference type="GO" id="GO:0035556">
    <property type="term" value="P:intracellular signal transduction"/>
    <property type="evidence" value="ECO:0000318"/>
    <property type="project" value="GO_Central"/>
</dbReference>
<name>Q8T3H2_CAEEL</name>
<evidence type="ECO:0000313" key="4">
    <source>
        <dbReference type="EMBL" id="CAD29326.2"/>
    </source>
</evidence>
<protein>
    <submittedName>
        <fullName evidence="4">Protein kinase domain-containing protein</fullName>
    </submittedName>
</protein>
<reference evidence="4 5" key="1">
    <citation type="journal article" date="1998" name="Science">
        <title>Genome sequence of the nematode C. elegans: a platform for investigating biology.</title>
        <authorList>
            <consortium name="The C. elegans sequencing consortium"/>
            <person name="Sulson J.E."/>
            <person name="Waterston R."/>
        </authorList>
    </citation>
    <scope>NUCLEOTIDE SEQUENCE [LARGE SCALE GENOMIC DNA]</scope>
    <source>
        <strain evidence="4 5">Bristol N2</strain>
    </source>
</reference>
<dbReference type="GO" id="GO:0000278">
    <property type="term" value="P:mitotic cell cycle"/>
    <property type="evidence" value="ECO:0000318"/>
    <property type="project" value="GO_Central"/>
</dbReference>
<dbReference type="PaxDb" id="6239-VY10G11R.1"/>
<keyword evidence="5" id="KW-1185">Reference proteome</keyword>
<dbReference type="PANTHER" id="PTHR24419">
    <property type="entry name" value="INTERLEUKIN-1 RECEPTOR-ASSOCIATED KINASE"/>
    <property type="match status" value="1"/>
</dbReference>
<dbReference type="Gene3D" id="1.10.510.10">
    <property type="entry name" value="Transferase(Phosphotransferase) domain 1"/>
    <property type="match status" value="1"/>
</dbReference>
<feature type="binding site" evidence="1">
    <location>
        <position position="105"/>
    </location>
    <ligand>
        <name>ATP</name>
        <dbReference type="ChEBI" id="CHEBI:30616"/>
    </ligand>
</feature>
<feature type="domain" description="Protein kinase" evidence="3">
    <location>
        <begin position="77"/>
        <end position="317"/>
    </location>
</feature>
<dbReference type="AGR" id="WB:WBGene00012159"/>
<dbReference type="Proteomes" id="UP000001940">
    <property type="component" value="Chromosome IV"/>
</dbReference>
<dbReference type="UCSC" id="VY10G11R.1">
    <property type="organism name" value="c. elegans"/>
</dbReference>
<keyword evidence="4" id="KW-0418">Kinase</keyword>
<dbReference type="CTD" id="260258"/>
<dbReference type="GO" id="GO:0005737">
    <property type="term" value="C:cytoplasm"/>
    <property type="evidence" value="ECO:0000318"/>
    <property type="project" value="GO_Central"/>
</dbReference>
<evidence type="ECO:0000256" key="2">
    <source>
        <dbReference type="SAM" id="MobiDB-lite"/>
    </source>
</evidence>
<sequence length="317" mass="35938">MNCGGKKKKSANSPVGTNKSKLGAPKEKKDETEQPSASVKGESLKKKKNKRMKMTTRRSGNPTAIANEPIPWQNLKIKIYKHLGSGVMGSVFLIDWQKSKKVALKLVPLTQNSSWHLCKVEVDNLIKIRQISSEVPNFVKMLNNCIVESIPAEVCKKFQLLQNTKYSVIILENGGEPLAKKIFKSDEQIISAVAQTMLAMCVAKRRLDFQHVDIHDKNILVSETESEIMEYVVDGRKVRVRACGVKVTIIDLQLSRFKYYPSRYDLRRLCDVFIMLAKKTNEESARKIILKAVEICRNAPDSAGLWPNDQFFDHTCR</sequence>
<dbReference type="InterPro" id="IPR011009">
    <property type="entry name" value="Kinase-like_dom_sf"/>
</dbReference>